<organism evidence="1 2">
    <name type="scientific">Micromonospora cathayae</name>
    <dbReference type="NCBI Taxonomy" id="3028804"/>
    <lineage>
        <taxon>Bacteria</taxon>
        <taxon>Bacillati</taxon>
        <taxon>Actinomycetota</taxon>
        <taxon>Actinomycetes</taxon>
        <taxon>Micromonosporales</taxon>
        <taxon>Micromonosporaceae</taxon>
        <taxon>Micromonospora</taxon>
    </lineage>
</organism>
<dbReference type="RefSeq" id="WP_275030645.1">
    <property type="nucleotide sequence ID" value="NZ_CP118615.1"/>
</dbReference>
<accession>A0ABY7ZQD4</accession>
<evidence type="ECO:0000313" key="1">
    <source>
        <dbReference type="EMBL" id="WDZ84084.1"/>
    </source>
</evidence>
<protein>
    <recommendedName>
        <fullName evidence="3">MmyB-like transcription regulator ligand binding domain-containing protein</fullName>
    </recommendedName>
</protein>
<evidence type="ECO:0000313" key="2">
    <source>
        <dbReference type="Proteomes" id="UP001219605"/>
    </source>
</evidence>
<name>A0ABY7ZQD4_9ACTN</name>
<sequence length="143" mass="16081">MLDALKRRWPAMLVSINDGERQHEFSRWRAGAGALPESRGDVMVARDSALRDAWDEHGYFTDRTGRGPLAIYYEPCEKGLIKTVMQEEPYRREPQYGFSPFDALLLGDGCSVLTIVTPDGAPHFRDEVLGLLRQAVAEKSELA</sequence>
<gene>
    <name evidence="1" type="ORF">PVK37_27070</name>
</gene>
<dbReference type="Proteomes" id="UP001219605">
    <property type="component" value="Chromosome"/>
</dbReference>
<reference evidence="1 2" key="1">
    <citation type="submission" date="2023-02" db="EMBL/GenBank/DDBJ databases">
        <authorList>
            <person name="Mo P."/>
        </authorList>
    </citation>
    <scope>NUCLEOTIDE SEQUENCE [LARGE SCALE GENOMIC DNA]</scope>
    <source>
        <strain evidence="1 2">HUAS 3</strain>
    </source>
</reference>
<proteinExistence type="predicted"/>
<dbReference type="EMBL" id="CP118615">
    <property type="protein sequence ID" value="WDZ84084.1"/>
    <property type="molecule type" value="Genomic_DNA"/>
</dbReference>
<keyword evidence="2" id="KW-1185">Reference proteome</keyword>
<evidence type="ECO:0008006" key="3">
    <source>
        <dbReference type="Google" id="ProtNLM"/>
    </source>
</evidence>